<gene>
    <name evidence="1" type="ORF">RRG08_006993</name>
</gene>
<comment type="caution">
    <text evidence="1">The sequence shown here is derived from an EMBL/GenBank/DDBJ whole genome shotgun (WGS) entry which is preliminary data.</text>
</comment>
<protein>
    <submittedName>
        <fullName evidence="1">Uncharacterized protein</fullName>
    </submittedName>
</protein>
<proteinExistence type="predicted"/>
<dbReference type="AlphaFoldDB" id="A0AAE1A5Z1"/>
<dbReference type="EMBL" id="JAWDGP010002620">
    <property type="protein sequence ID" value="KAK3781597.1"/>
    <property type="molecule type" value="Genomic_DNA"/>
</dbReference>
<organism evidence="1 2">
    <name type="scientific">Elysia crispata</name>
    <name type="common">lettuce slug</name>
    <dbReference type="NCBI Taxonomy" id="231223"/>
    <lineage>
        <taxon>Eukaryota</taxon>
        <taxon>Metazoa</taxon>
        <taxon>Spiralia</taxon>
        <taxon>Lophotrochozoa</taxon>
        <taxon>Mollusca</taxon>
        <taxon>Gastropoda</taxon>
        <taxon>Heterobranchia</taxon>
        <taxon>Euthyneura</taxon>
        <taxon>Panpulmonata</taxon>
        <taxon>Sacoglossa</taxon>
        <taxon>Placobranchoidea</taxon>
        <taxon>Plakobranchidae</taxon>
        <taxon>Elysia</taxon>
    </lineage>
</organism>
<evidence type="ECO:0000313" key="1">
    <source>
        <dbReference type="EMBL" id="KAK3781597.1"/>
    </source>
</evidence>
<dbReference type="Proteomes" id="UP001283361">
    <property type="component" value="Unassembled WGS sequence"/>
</dbReference>
<reference evidence="1" key="1">
    <citation type="journal article" date="2023" name="G3 (Bethesda)">
        <title>A reference genome for the long-term kleptoplast-retaining sea slug Elysia crispata morphotype clarki.</title>
        <authorList>
            <person name="Eastman K.E."/>
            <person name="Pendleton A.L."/>
            <person name="Shaikh M.A."/>
            <person name="Suttiyut T."/>
            <person name="Ogas R."/>
            <person name="Tomko P."/>
            <person name="Gavelis G."/>
            <person name="Widhalm J.R."/>
            <person name="Wisecaver J.H."/>
        </authorList>
    </citation>
    <scope>NUCLEOTIDE SEQUENCE</scope>
    <source>
        <strain evidence="1">ECLA1</strain>
    </source>
</reference>
<accession>A0AAE1A5Z1</accession>
<keyword evidence="2" id="KW-1185">Reference proteome</keyword>
<evidence type="ECO:0000313" key="2">
    <source>
        <dbReference type="Proteomes" id="UP001283361"/>
    </source>
</evidence>
<sequence>MKIAGNGAGDRITEHWGPGSLRKRELGVFRSLSASCPILAFQSLRKQARDLFDPTLHRGFFRVRKLLLARSYSNRGV</sequence>
<name>A0AAE1A5Z1_9GAST</name>